<feature type="region of interest" description="Disordered" evidence="2">
    <location>
        <begin position="825"/>
        <end position="858"/>
    </location>
</feature>
<proteinExistence type="predicted"/>
<sequence>MTLHTEMTHAGARQMLAARGAEIHQLRHDNNQIQKRRNHYMSRRERLQAQVAEVRQEMLEQKQLVCWRPQRHITTYGGYALALRRSHSHAGAKVAAAMIAGDEIRGSVRDFKTVHEYEQRASMAKVARARAFYQEGFHNAAFEFHCIKADATNGEAVNKAKVHVSLISSTYLAALGDDEPESAIADPDGNIITDRISARITTCETCGDLQEVQGGKGSDTYDMILRECESVACPTWEARARDRAALEGGDERCLTVYLFGLDAGPDNKGCLHLVRRSLLGDNYVMFQVVRCFFHQMHLIARRILATIEMWYWEEGGGADSSYYSAVATIANVWRTTGNARIIRTAAQELFTPEVSNVLFTKLPGKPLRGRWGSIDGVESIIANSRDHTGAVFQKALPSLPEKKAAAAKARAPGGDEDKDYSAKQKEYKATARRATSTKLFLALAYISSKANVPMLRFMRWGQTCIKKVKAAFAADASHLGPAVLSTFVCQTTQVINEDICRLLRADSVADDLTWGPLWGMPPPGHERRARLLIVSLVLKEAASWRVRATKGAMDFPFLFLKVLEEPSAERSETRKTIASLLLEKCDCCLEEMHGDLSLKAKAMFRDAWETMRDTGTCRADLHAWLPILRSRMPFDAQEVEGVNSVIQITTRIAPSMRLPLTSHRVRIKKGDPISVEECIAVDKQVREEMATVAFADRFAPLPAMDEGRYALAAKAFMPVFADSVFSLAVGETRGFIMCFSLSYNVYVVMGKLALHGPVGDFYLSDDLHVAPLVELPEGALGAEGEPPAKKLKQGKLPAMTLRRWSARWVTLQRCRLNDMEELELKPRPRASAKGGGGAPAGPAIGDGGDGDDHDYEGDDLDVTALMEELPGAGLELDEGAVEDGGLAANPEGEDLDDHGLEVKEDEGEDIVDHVDGPPARPRFPDLTPEEERRVRELSSRNKRLLEDVFVKAREREHVPTDVKDIGLIVTADGHVHFVYWIVPAHRKGRIIRLDNKNRTVTVVPGSSFPEHMFEGCRVVLGDTGAAMVKAKGDLRAPMPEWPLTLQEYEQTQLCQGPL</sequence>
<feature type="compositionally biased region" description="Gly residues" evidence="2">
    <location>
        <begin position="833"/>
        <end position="847"/>
    </location>
</feature>
<evidence type="ECO:0000256" key="1">
    <source>
        <dbReference type="SAM" id="Coils"/>
    </source>
</evidence>
<keyword evidence="1" id="KW-0175">Coiled coil</keyword>
<reference evidence="3" key="1">
    <citation type="submission" date="2023-10" db="EMBL/GenBank/DDBJ databases">
        <authorList>
            <person name="Chen Y."/>
            <person name="Shah S."/>
            <person name="Dougan E. K."/>
            <person name="Thang M."/>
            <person name="Chan C."/>
        </authorList>
    </citation>
    <scope>NUCLEOTIDE SEQUENCE [LARGE SCALE GENOMIC DNA]</scope>
</reference>
<evidence type="ECO:0000256" key="2">
    <source>
        <dbReference type="SAM" id="MobiDB-lite"/>
    </source>
</evidence>
<gene>
    <name evidence="3" type="ORF">PCOR1329_LOCUS67241</name>
</gene>
<feature type="region of interest" description="Disordered" evidence="2">
    <location>
        <begin position="910"/>
        <end position="932"/>
    </location>
</feature>
<accession>A0ABN9WGZ8</accession>
<feature type="non-terminal residue" evidence="3">
    <location>
        <position position="1058"/>
    </location>
</feature>
<evidence type="ECO:0000313" key="3">
    <source>
        <dbReference type="EMBL" id="CAK0885706.1"/>
    </source>
</evidence>
<feature type="coiled-coil region" evidence="1">
    <location>
        <begin position="30"/>
        <end position="64"/>
    </location>
</feature>
<dbReference type="Proteomes" id="UP001189429">
    <property type="component" value="Unassembled WGS sequence"/>
</dbReference>
<protein>
    <submittedName>
        <fullName evidence="3">Uncharacterized protein</fullName>
    </submittedName>
</protein>
<organism evidence="3 4">
    <name type="scientific">Prorocentrum cordatum</name>
    <dbReference type="NCBI Taxonomy" id="2364126"/>
    <lineage>
        <taxon>Eukaryota</taxon>
        <taxon>Sar</taxon>
        <taxon>Alveolata</taxon>
        <taxon>Dinophyceae</taxon>
        <taxon>Prorocentrales</taxon>
        <taxon>Prorocentraceae</taxon>
        <taxon>Prorocentrum</taxon>
    </lineage>
</organism>
<comment type="caution">
    <text evidence="3">The sequence shown here is derived from an EMBL/GenBank/DDBJ whole genome shotgun (WGS) entry which is preliminary data.</text>
</comment>
<evidence type="ECO:0000313" key="4">
    <source>
        <dbReference type="Proteomes" id="UP001189429"/>
    </source>
</evidence>
<feature type="compositionally biased region" description="Acidic residues" evidence="2">
    <location>
        <begin position="848"/>
        <end position="858"/>
    </location>
</feature>
<keyword evidence="4" id="KW-1185">Reference proteome</keyword>
<name>A0ABN9WGZ8_9DINO</name>
<dbReference type="EMBL" id="CAUYUJ010018706">
    <property type="protein sequence ID" value="CAK0885706.1"/>
    <property type="molecule type" value="Genomic_DNA"/>
</dbReference>